<comment type="caution">
    <text evidence="2">The sequence shown here is derived from an EMBL/GenBank/DDBJ whole genome shotgun (WGS) entry which is preliminary data.</text>
</comment>
<dbReference type="Proteomes" id="UP000647587">
    <property type="component" value="Unassembled WGS sequence"/>
</dbReference>
<reference evidence="3" key="1">
    <citation type="journal article" date="2019" name="Int. J. Syst. Evol. Microbiol.">
        <title>The Global Catalogue of Microorganisms (GCM) 10K type strain sequencing project: providing services to taxonomists for standard genome sequencing and annotation.</title>
        <authorList>
            <consortium name="The Broad Institute Genomics Platform"/>
            <consortium name="The Broad Institute Genome Sequencing Center for Infectious Disease"/>
            <person name="Wu L."/>
            <person name="Ma J."/>
        </authorList>
    </citation>
    <scope>NUCLEOTIDE SEQUENCE [LARGE SCALE GENOMIC DNA]</scope>
    <source>
        <strain evidence="3">JCM 30331</strain>
    </source>
</reference>
<dbReference type="Pfam" id="PF22763">
    <property type="entry name" value="NrS1-1_pol-like_HBD"/>
    <property type="match status" value="1"/>
</dbReference>
<organism evidence="2 3">
    <name type="scientific">Deinococcus malanensis</name>
    <dbReference type="NCBI Taxonomy" id="1706855"/>
    <lineage>
        <taxon>Bacteria</taxon>
        <taxon>Thermotogati</taxon>
        <taxon>Deinococcota</taxon>
        <taxon>Deinococci</taxon>
        <taxon>Deinococcales</taxon>
        <taxon>Deinococcaceae</taxon>
        <taxon>Deinococcus</taxon>
    </lineage>
</organism>
<dbReference type="InterPro" id="IPR054468">
    <property type="entry name" value="NrSPol-like_HBD"/>
</dbReference>
<evidence type="ECO:0000313" key="3">
    <source>
        <dbReference type="Proteomes" id="UP000647587"/>
    </source>
</evidence>
<keyword evidence="3" id="KW-1185">Reference proteome</keyword>
<sequence length="311" mass="33562">MPSTLACDPKAIMALASGWPGGLRRRWLPWIAIPRRNGVGKAPCARVAGCWQVVDAFQAGHWLTADEALAACVEAQRARRTSLAGVGLALTPDVGVVCLDLDGAYQEGHLTLEAQQTITRLGGYTERSVTSGVHVLLQGRIPGPVRRYLRKGPHESQELLAHSFVTVSGRRLDGSPRCIPCGQAVLDDLVRRAGSLRTHQPLPSPSGPSPVDGPDTAILEAARRSRGGHRFMALYDEGAWSEQGLGRSEADASLIAALLHFTGGDRTRTLRLFRASALYRAKTDRKASSDSRTYAELSVDNVAKFLGYAHR</sequence>
<feature type="domain" description="NrS-1 polymerase-like HBD" evidence="1">
    <location>
        <begin position="247"/>
        <end position="300"/>
    </location>
</feature>
<accession>A0ABQ2ET10</accession>
<proteinExistence type="predicted"/>
<protein>
    <recommendedName>
        <fullName evidence="1">NrS-1 polymerase-like HBD domain-containing protein</fullName>
    </recommendedName>
</protein>
<gene>
    <name evidence="2" type="ORF">GCM10008955_17440</name>
</gene>
<name>A0ABQ2ET10_9DEIO</name>
<evidence type="ECO:0000259" key="1">
    <source>
        <dbReference type="Pfam" id="PF22763"/>
    </source>
</evidence>
<evidence type="ECO:0000313" key="2">
    <source>
        <dbReference type="EMBL" id="GGK24376.1"/>
    </source>
</evidence>
<dbReference type="EMBL" id="BMPP01000006">
    <property type="protein sequence ID" value="GGK24376.1"/>
    <property type="molecule type" value="Genomic_DNA"/>
</dbReference>